<keyword evidence="6 7" id="KW-1133">Transmembrane helix</keyword>
<dbReference type="Pfam" id="PF04205">
    <property type="entry name" value="FMN_bind"/>
    <property type="match status" value="1"/>
</dbReference>
<keyword evidence="4 6" id="KW-0288">FMN</keyword>
<keyword evidence="6" id="KW-1278">Translocase</keyword>
<comment type="subunit">
    <text evidence="6">The complex is composed of six subunits: RnfA, RnfB, RnfC, RnfD, RnfE and RnfG.</text>
</comment>
<comment type="function">
    <text evidence="6">Part of a membrane-bound complex that couples electron transfer with translocation of ions across the membrane.</text>
</comment>
<dbReference type="PANTHER" id="PTHR36118:SF1">
    <property type="entry name" value="ION-TRANSLOCATING OXIDOREDUCTASE COMPLEX SUBUNIT G"/>
    <property type="match status" value="1"/>
</dbReference>
<evidence type="ECO:0000313" key="9">
    <source>
        <dbReference type="EMBL" id="MQN01633.1"/>
    </source>
</evidence>
<dbReference type="EMBL" id="VOGC01000006">
    <property type="protein sequence ID" value="MQN01633.1"/>
    <property type="molecule type" value="Genomic_DNA"/>
</dbReference>
<evidence type="ECO:0000256" key="2">
    <source>
        <dbReference type="ARBA" id="ARBA00022553"/>
    </source>
</evidence>
<comment type="cofactor">
    <cofactor evidence="6">
        <name>FMN</name>
        <dbReference type="ChEBI" id="CHEBI:58210"/>
    </cofactor>
</comment>
<feature type="domain" description="FMN-binding" evidence="8">
    <location>
        <begin position="107"/>
        <end position="196"/>
    </location>
</feature>
<dbReference type="PANTHER" id="PTHR36118">
    <property type="entry name" value="ION-TRANSLOCATING OXIDOREDUCTASE COMPLEX SUBUNIT G"/>
    <property type="match status" value="1"/>
</dbReference>
<organism evidence="9 10">
    <name type="scientific">Candidatus Weimeria bifida</name>
    <dbReference type="NCBI Taxonomy" id="2599074"/>
    <lineage>
        <taxon>Bacteria</taxon>
        <taxon>Bacillati</taxon>
        <taxon>Bacillota</taxon>
        <taxon>Clostridia</taxon>
        <taxon>Lachnospirales</taxon>
        <taxon>Lachnospiraceae</taxon>
        <taxon>Candidatus Weimeria</taxon>
    </lineage>
</organism>
<dbReference type="GO" id="GO:0009055">
    <property type="term" value="F:electron transfer activity"/>
    <property type="evidence" value="ECO:0007669"/>
    <property type="project" value="InterPro"/>
</dbReference>
<name>A0A6N7J0N4_9FIRM</name>
<dbReference type="HAMAP" id="MF_00479">
    <property type="entry name" value="RsxG_RnfG"/>
    <property type="match status" value="1"/>
</dbReference>
<evidence type="ECO:0000313" key="10">
    <source>
        <dbReference type="Proteomes" id="UP000460257"/>
    </source>
</evidence>
<proteinExistence type="inferred from homology"/>
<evidence type="ECO:0000256" key="7">
    <source>
        <dbReference type="SAM" id="Phobius"/>
    </source>
</evidence>
<keyword evidence="6" id="KW-1003">Cell membrane</keyword>
<evidence type="ECO:0000256" key="1">
    <source>
        <dbReference type="ARBA" id="ARBA00022448"/>
    </source>
</evidence>
<evidence type="ECO:0000256" key="4">
    <source>
        <dbReference type="ARBA" id="ARBA00022643"/>
    </source>
</evidence>
<feature type="transmembrane region" description="Helical" evidence="7">
    <location>
        <begin position="12"/>
        <end position="29"/>
    </location>
</feature>
<keyword evidence="6 7" id="KW-0472">Membrane</keyword>
<dbReference type="InterPro" id="IPR010209">
    <property type="entry name" value="Ion_transpt_RnfG/RsxG"/>
</dbReference>
<keyword evidence="5 6" id="KW-0249">Electron transport</keyword>
<protein>
    <recommendedName>
        <fullName evidence="6">Ion-translocating oxidoreductase complex subunit G</fullName>
        <ecNumber evidence="6">7.-.-.-</ecNumber>
    </recommendedName>
    <alternativeName>
        <fullName evidence="6">Rnf electron transport complex subunit G</fullName>
    </alternativeName>
</protein>
<keyword evidence="6 7" id="KW-0812">Transmembrane</keyword>
<evidence type="ECO:0000259" key="8">
    <source>
        <dbReference type="SMART" id="SM00900"/>
    </source>
</evidence>
<keyword evidence="2 6" id="KW-0597">Phosphoprotein</keyword>
<dbReference type="SMART" id="SM00900">
    <property type="entry name" value="FMN_bind"/>
    <property type="match status" value="1"/>
</dbReference>
<comment type="caution">
    <text evidence="9">The sequence shown here is derived from an EMBL/GenBank/DDBJ whole genome shotgun (WGS) entry which is preliminary data.</text>
</comment>
<evidence type="ECO:0000256" key="6">
    <source>
        <dbReference type="HAMAP-Rule" id="MF_00479"/>
    </source>
</evidence>
<feature type="modified residue" description="FMN phosphoryl threonine" evidence="6">
    <location>
        <position position="179"/>
    </location>
</feature>
<dbReference type="GO" id="GO:0022900">
    <property type="term" value="P:electron transport chain"/>
    <property type="evidence" value="ECO:0007669"/>
    <property type="project" value="UniProtKB-UniRule"/>
</dbReference>
<accession>A0A6N7J0N4</accession>
<dbReference type="EC" id="7.-.-.-" evidence="6"/>
<dbReference type="GO" id="GO:0010181">
    <property type="term" value="F:FMN binding"/>
    <property type="evidence" value="ECO:0007669"/>
    <property type="project" value="InterPro"/>
</dbReference>
<evidence type="ECO:0000256" key="3">
    <source>
        <dbReference type="ARBA" id="ARBA00022630"/>
    </source>
</evidence>
<evidence type="ECO:0000256" key="5">
    <source>
        <dbReference type="ARBA" id="ARBA00022982"/>
    </source>
</evidence>
<reference evidence="9" key="1">
    <citation type="journal article" date="2020" name="Appl. Environ. Microbiol.">
        <title>Medium-Chain Fatty Acid Synthesis by 'Candidatus Weimeria bifida' gen. nov., sp. nov., and 'Candidatus Pseudoramibacter fermentans' sp. nov.</title>
        <authorList>
            <person name="Scarborough M.J."/>
            <person name="Myers K.S."/>
            <person name="Donohue T.J."/>
            <person name="Noguera D.R."/>
        </authorList>
    </citation>
    <scope>NUCLEOTIDE SEQUENCE</scope>
    <source>
        <strain evidence="9">LCO1.1</strain>
    </source>
</reference>
<comment type="similarity">
    <text evidence="6">Belongs to the RnfG family.</text>
</comment>
<gene>
    <name evidence="6" type="primary">rnfG</name>
    <name evidence="9" type="ORF">FRC54_06895</name>
</gene>
<keyword evidence="1 6" id="KW-0813">Transport</keyword>
<dbReference type="PIRSF" id="PIRSF006091">
    <property type="entry name" value="E_trnsport_RnfG"/>
    <property type="match status" value="1"/>
</dbReference>
<dbReference type="GO" id="GO:0005886">
    <property type="term" value="C:plasma membrane"/>
    <property type="evidence" value="ECO:0007669"/>
    <property type="project" value="UniProtKB-SubCell"/>
</dbReference>
<keyword evidence="10" id="KW-1185">Reference proteome</keyword>
<comment type="subcellular location">
    <subcellularLocation>
        <location evidence="6">Cell membrane</location>
        <topology evidence="6">Single-pass membrane protein</topology>
    </subcellularLocation>
</comment>
<sequence length="204" mass="21652">MSDKKSIIRDTLRLTIITVVSGLLLGLVYEITLKPREAAAAKATNDAYKAVFEEAASFTPYKDFDADKAKALIEKAGYKDISISACVTAEDKSNKALGYVLTVVTKSYGGNVTFSMGVTNKGKMNGYKITDTSDTPGLGLKARDDPSFGNQFKGISAGKYSVIKGKASKNQIQAISGATITSRAITNGVNAGFEYYKSIAGGEK</sequence>
<keyword evidence="3 6" id="KW-0285">Flavoprotein</keyword>
<dbReference type="InterPro" id="IPR007329">
    <property type="entry name" value="FMN-bd"/>
</dbReference>
<dbReference type="AlphaFoldDB" id="A0A6N7J0N4"/>
<dbReference type="Proteomes" id="UP000460257">
    <property type="component" value="Unassembled WGS sequence"/>
</dbReference>